<protein>
    <submittedName>
        <fullName evidence="2">Uncharacterized protein</fullName>
    </submittedName>
</protein>
<evidence type="ECO:0000256" key="1">
    <source>
        <dbReference type="SAM" id="Phobius"/>
    </source>
</evidence>
<keyword evidence="1" id="KW-0472">Membrane</keyword>
<keyword evidence="1" id="KW-0812">Transmembrane</keyword>
<accession>A0A4U8YMX0</accession>
<feature type="transmembrane region" description="Helical" evidence="1">
    <location>
        <begin position="50"/>
        <end position="75"/>
    </location>
</feature>
<sequence>MDTENKAAILARAGIVSVGLAAIVCGINLLSESLGIIGNTINRQFGHELGLDSIIVLCSSLIGPAFMLIFGIALLKKTESISQKYFSISSISTEILIYRMLFCILGLYHISRGFIDFLTLSTNLSVYYFTPSNIDIQMSPSSYVPWLVGAVANFSLGIFLFRGAPGLFGWYLGRCHSVDKSVIKT</sequence>
<feature type="transmembrane region" description="Helical" evidence="1">
    <location>
        <begin position="96"/>
        <end position="115"/>
    </location>
</feature>
<feature type="transmembrane region" description="Helical" evidence="1">
    <location>
        <begin position="7"/>
        <end position="30"/>
    </location>
</feature>
<feature type="transmembrane region" description="Helical" evidence="1">
    <location>
        <begin position="143"/>
        <end position="161"/>
    </location>
</feature>
<dbReference type="AlphaFoldDB" id="A0A4U8YMX0"/>
<dbReference type="Proteomes" id="UP000507962">
    <property type="component" value="Unassembled WGS sequence"/>
</dbReference>
<keyword evidence="3" id="KW-1185">Reference proteome</keyword>
<evidence type="ECO:0000313" key="3">
    <source>
        <dbReference type="Proteomes" id="UP000507962"/>
    </source>
</evidence>
<name>A0A4U8YMX0_9BACT</name>
<evidence type="ECO:0000313" key="2">
    <source>
        <dbReference type="EMBL" id="VFQ45396.1"/>
    </source>
</evidence>
<gene>
    <name evidence="2" type="ORF">MSL71_30530</name>
</gene>
<dbReference type="EMBL" id="CAADHO010000005">
    <property type="protein sequence ID" value="VFQ45396.1"/>
    <property type="molecule type" value="Genomic_DNA"/>
</dbReference>
<keyword evidence="1" id="KW-1133">Transmembrane helix</keyword>
<reference evidence="2 3" key="1">
    <citation type="submission" date="2019-03" db="EMBL/GenBank/DDBJ databases">
        <authorList>
            <person name="Nijsse B."/>
        </authorList>
    </citation>
    <scope>NUCLEOTIDE SEQUENCE [LARGE SCALE GENOMIC DNA]</scope>
    <source>
        <strain evidence="2">Desulfoluna butyratoxydans MSL71</strain>
    </source>
</reference>
<proteinExistence type="predicted"/>
<dbReference type="RefSeq" id="WP_180141872.1">
    <property type="nucleotide sequence ID" value="NZ_CAADHO010000005.1"/>
</dbReference>
<organism evidence="2 3">
    <name type="scientific">Desulfoluna butyratoxydans</name>
    <dbReference type="NCBI Taxonomy" id="231438"/>
    <lineage>
        <taxon>Bacteria</taxon>
        <taxon>Pseudomonadati</taxon>
        <taxon>Thermodesulfobacteriota</taxon>
        <taxon>Desulfobacteria</taxon>
        <taxon>Desulfobacterales</taxon>
        <taxon>Desulfolunaceae</taxon>
        <taxon>Desulfoluna</taxon>
    </lineage>
</organism>